<dbReference type="InterPro" id="IPR044993">
    <property type="entry name" value="BXL"/>
</dbReference>
<comment type="pathway">
    <text evidence="1">Glycan degradation; xylan degradation.</text>
</comment>
<evidence type="ECO:0000313" key="13">
    <source>
        <dbReference type="EMBL" id="KAF2015354.1"/>
    </source>
</evidence>
<dbReference type="PANTHER" id="PTHR42721">
    <property type="entry name" value="SUGAR HYDROLASE-RELATED"/>
    <property type="match status" value="1"/>
</dbReference>
<keyword evidence="14" id="KW-1185">Reference proteome</keyword>
<evidence type="ECO:0000256" key="5">
    <source>
        <dbReference type="ARBA" id="ARBA00022801"/>
    </source>
</evidence>
<dbReference type="Gene3D" id="3.20.20.300">
    <property type="entry name" value="Glycoside hydrolase, family 3, N-terminal domain"/>
    <property type="match status" value="1"/>
</dbReference>
<keyword evidence="3" id="KW-0858">Xylan degradation</keyword>
<evidence type="ECO:0000259" key="12">
    <source>
        <dbReference type="SMART" id="SM01217"/>
    </source>
</evidence>
<dbReference type="GeneID" id="54287814"/>
<evidence type="ECO:0000256" key="10">
    <source>
        <dbReference type="ARBA" id="ARBA00024574"/>
    </source>
</evidence>
<keyword evidence="6" id="KW-0325">Glycoprotein</keyword>
<comment type="similarity">
    <text evidence="2">Belongs to the glycosyl hydrolase 3 family.</text>
</comment>
<dbReference type="Gene3D" id="3.40.50.1700">
    <property type="entry name" value="Glycoside hydrolase family 3 C-terminal domain"/>
    <property type="match status" value="1"/>
</dbReference>
<dbReference type="GO" id="GO:0045493">
    <property type="term" value="P:xylan catabolic process"/>
    <property type="evidence" value="ECO:0007669"/>
    <property type="project" value="UniProtKB-UniPathway"/>
</dbReference>
<evidence type="ECO:0000256" key="8">
    <source>
        <dbReference type="ARBA" id="ARBA00023295"/>
    </source>
</evidence>
<dbReference type="Gene3D" id="2.60.40.10">
    <property type="entry name" value="Immunoglobulins"/>
    <property type="match status" value="1"/>
</dbReference>
<dbReference type="InterPro" id="IPR001764">
    <property type="entry name" value="Glyco_hydro_3_N"/>
</dbReference>
<keyword evidence="8" id="KW-0326">Glycosidase</keyword>
<dbReference type="EC" id="3.2.1.37" evidence="11"/>
<comment type="catalytic activity">
    <reaction evidence="10">
        <text>Hydrolysis of (1-&gt;4)-beta-D-xylans, to remove successive D-xylose residues from the non-reducing termini.</text>
        <dbReference type="EC" id="3.2.1.37"/>
    </reaction>
</comment>
<dbReference type="EMBL" id="ML978069">
    <property type="protein sequence ID" value="KAF2015354.1"/>
    <property type="molecule type" value="Genomic_DNA"/>
</dbReference>
<protein>
    <recommendedName>
        <fullName evidence="11">xylan 1,4-beta-xylosidase</fullName>
        <ecNumber evidence="11">3.2.1.37</ecNumber>
    </recommendedName>
</protein>
<dbReference type="GO" id="GO:0009044">
    <property type="term" value="F:xylan 1,4-beta-xylosidase activity"/>
    <property type="evidence" value="ECO:0007669"/>
    <property type="project" value="UniProtKB-EC"/>
</dbReference>
<dbReference type="PANTHER" id="PTHR42721:SF3">
    <property type="entry name" value="BETA-D-XYLOSIDASE 5-RELATED"/>
    <property type="match status" value="1"/>
</dbReference>
<keyword evidence="4" id="KW-0732">Signal</keyword>
<dbReference type="RefSeq" id="XP_033383693.1">
    <property type="nucleotide sequence ID" value="XM_033530417.1"/>
</dbReference>
<evidence type="ECO:0000256" key="7">
    <source>
        <dbReference type="ARBA" id="ARBA00023277"/>
    </source>
</evidence>
<dbReference type="InterPro" id="IPR036962">
    <property type="entry name" value="Glyco_hydro_3_N_sf"/>
</dbReference>
<keyword evidence="7" id="KW-0119">Carbohydrate metabolism</keyword>
<evidence type="ECO:0000256" key="11">
    <source>
        <dbReference type="ARBA" id="ARBA00026107"/>
    </source>
</evidence>
<evidence type="ECO:0000256" key="9">
    <source>
        <dbReference type="ARBA" id="ARBA00023326"/>
    </source>
</evidence>
<evidence type="ECO:0000256" key="4">
    <source>
        <dbReference type="ARBA" id="ARBA00022729"/>
    </source>
</evidence>
<keyword evidence="5 13" id="KW-0378">Hydrolase</keyword>
<dbReference type="InterPro" id="IPR026891">
    <property type="entry name" value="Fn3-like"/>
</dbReference>
<dbReference type="InterPro" id="IPR013783">
    <property type="entry name" value="Ig-like_fold"/>
</dbReference>
<gene>
    <name evidence="13" type="ORF">BU24DRAFT_441130</name>
</gene>
<proteinExistence type="inferred from homology"/>
<evidence type="ECO:0000256" key="3">
    <source>
        <dbReference type="ARBA" id="ARBA00022651"/>
    </source>
</evidence>
<evidence type="ECO:0000313" key="14">
    <source>
        <dbReference type="Proteomes" id="UP000799778"/>
    </source>
</evidence>
<dbReference type="InterPro" id="IPR017853">
    <property type="entry name" value="GH"/>
</dbReference>
<dbReference type="UniPathway" id="UPA00114"/>
<dbReference type="Proteomes" id="UP000799778">
    <property type="component" value="Unassembled WGS sequence"/>
</dbReference>
<dbReference type="SUPFAM" id="SSF51445">
    <property type="entry name" value="(Trans)glycosidases"/>
    <property type="match status" value="1"/>
</dbReference>
<dbReference type="OrthoDB" id="47059at2759"/>
<dbReference type="SMART" id="SM01217">
    <property type="entry name" value="Fn3_like"/>
    <property type="match status" value="1"/>
</dbReference>
<dbReference type="GO" id="GO:0046556">
    <property type="term" value="F:alpha-L-arabinofuranosidase activity"/>
    <property type="evidence" value="ECO:0007669"/>
    <property type="project" value="TreeGrafter"/>
</dbReference>
<accession>A0A6A5XSY3</accession>
<dbReference type="AlphaFoldDB" id="A0A6A5XSY3"/>
<evidence type="ECO:0000256" key="6">
    <source>
        <dbReference type="ARBA" id="ARBA00023180"/>
    </source>
</evidence>
<organism evidence="13 14">
    <name type="scientific">Aaosphaeria arxii CBS 175.79</name>
    <dbReference type="NCBI Taxonomy" id="1450172"/>
    <lineage>
        <taxon>Eukaryota</taxon>
        <taxon>Fungi</taxon>
        <taxon>Dikarya</taxon>
        <taxon>Ascomycota</taxon>
        <taxon>Pezizomycotina</taxon>
        <taxon>Dothideomycetes</taxon>
        <taxon>Pleosporomycetidae</taxon>
        <taxon>Pleosporales</taxon>
        <taxon>Pleosporales incertae sedis</taxon>
        <taxon>Aaosphaeria</taxon>
    </lineage>
</organism>
<dbReference type="InterPro" id="IPR002772">
    <property type="entry name" value="Glyco_hydro_3_C"/>
</dbReference>
<dbReference type="Pfam" id="PF14310">
    <property type="entry name" value="Fn3-like"/>
    <property type="match status" value="1"/>
</dbReference>
<dbReference type="SUPFAM" id="SSF52279">
    <property type="entry name" value="Beta-D-glucan exohydrolase, C-terminal domain"/>
    <property type="match status" value="1"/>
</dbReference>
<dbReference type="InterPro" id="IPR036881">
    <property type="entry name" value="Glyco_hydro_3_C_sf"/>
</dbReference>
<evidence type="ECO:0000256" key="1">
    <source>
        <dbReference type="ARBA" id="ARBA00004851"/>
    </source>
</evidence>
<dbReference type="GO" id="GO:0031222">
    <property type="term" value="P:arabinan catabolic process"/>
    <property type="evidence" value="ECO:0007669"/>
    <property type="project" value="TreeGrafter"/>
</dbReference>
<feature type="domain" description="Fibronectin type III-like" evidence="12">
    <location>
        <begin position="671"/>
        <end position="741"/>
    </location>
</feature>
<evidence type="ECO:0000256" key="2">
    <source>
        <dbReference type="ARBA" id="ARBA00005336"/>
    </source>
</evidence>
<dbReference type="Pfam" id="PF01915">
    <property type="entry name" value="Glyco_hydro_3_C"/>
    <property type="match status" value="1"/>
</dbReference>
<name>A0A6A5XSY3_9PLEO</name>
<dbReference type="Pfam" id="PF00933">
    <property type="entry name" value="Glyco_hydro_3"/>
    <property type="match status" value="1"/>
</dbReference>
<reference evidence="13" key="1">
    <citation type="journal article" date="2020" name="Stud. Mycol.">
        <title>101 Dothideomycetes genomes: a test case for predicting lifestyles and emergence of pathogens.</title>
        <authorList>
            <person name="Haridas S."/>
            <person name="Albert R."/>
            <person name="Binder M."/>
            <person name="Bloem J."/>
            <person name="Labutti K."/>
            <person name="Salamov A."/>
            <person name="Andreopoulos B."/>
            <person name="Baker S."/>
            <person name="Barry K."/>
            <person name="Bills G."/>
            <person name="Bluhm B."/>
            <person name="Cannon C."/>
            <person name="Castanera R."/>
            <person name="Culley D."/>
            <person name="Daum C."/>
            <person name="Ezra D."/>
            <person name="Gonzalez J."/>
            <person name="Henrissat B."/>
            <person name="Kuo A."/>
            <person name="Liang C."/>
            <person name="Lipzen A."/>
            <person name="Lutzoni F."/>
            <person name="Magnuson J."/>
            <person name="Mondo S."/>
            <person name="Nolan M."/>
            <person name="Ohm R."/>
            <person name="Pangilinan J."/>
            <person name="Park H.-J."/>
            <person name="Ramirez L."/>
            <person name="Alfaro M."/>
            <person name="Sun H."/>
            <person name="Tritt A."/>
            <person name="Yoshinaga Y."/>
            <person name="Zwiers L.-H."/>
            <person name="Turgeon B."/>
            <person name="Goodwin S."/>
            <person name="Spatafora J."/>
            <person name="Crous P."/>
            <person name="Grigoriev I."/>
        </authorList>
    </citation>
    <scope>NUCLEOTIDE SEQUENCE</scope>
    <source>
        <strain evidence="13">CBS 175.79</strain>
    </source>
</reference>
<keyword evidence="9" id="KW-0624">Polysaccharide degradation</keyword>
<sequence length="771" mass="84730">MRGTIPYSYADLRWCHCVSGPLAKNDVCDMGLDPARRAAALVEAMTIQEKLVNLVDHSQGAQRLGLPKYDWWSEALHGVAFSPGVNFSNAGEFSSATSFANPITISAAFDDDLVEKIGLVIGAEARAFGNAGRAGIDFWTPNINPFKDPRWGRGLETPGEDPLRIAKYVKHLLKGMEWASQDPDIVGKRQIIATCKHFAAYDLERWKGVVRYAFNAIVSLQDLVEYYLPPFRQCARDSNVGSIMCSYNRVNGTPACANEYLMQTVLREHWNWTKHNNYVVSDCNAVHNIYADHKWVKTAAQAAGAAFNAGTDNVCEAGGWSTDVIGAYNQSLLSEKVIDNALRRQYEGLIRSDYFARFRDDVVGFRAYGWETVNTETARNLALSSATDGAVLLKDNGLLPYRFKPNQTIAVIGMWANDTRTRMLGNYNGRPPFYRTPLEAAQRRGFNVKFADGPVASGGSYSPMLDAAKAADIVLYFGGIDVSIESEDLDRTSITWPAAQLAFLNDVAKVGKPIVVVQLGTSVDNTPLLENKAINSVLWMGYPGMYGGDAAFDIISGLKAPAGRLPVTQYPGAYADQVPMTDMSLRPSAINPGRTYKWYDGAVQEFGFGLHYTKFSVGFGNTSGGQSSSSQDVQVFQVSQLAECTLPHKDLCKFPSIPISVTNNGNITSDFVALAFVSSEAGPSPHPIKELVGYERLRGVKPNERRNTELDFTWGDFARVDGSGNTIIYAGVYCLALDVPEQSRLCFEIQGEDVVLDEWPQPRAVNTTIVR</sequence>